<organism evidence="1 2">
    <name type="scientific">Sphenostylis stenocarpa</name>
    <dbReference type="NCBI Taxonomy" id="92480"/>
    <lineage>
        <taxon>Eukaryota</taxon>
        <taxon>Viridiplantae</taxon>
        <taxon>Streptophyta</taxon>
        <taxon>Embryophyta</taxon>
        <taxon>Tracheophyta</taxon>
        <taxon>Spermatophyta</taxon>
        <taxon>Magnoliopsida</taxon>
        <taxon>eudicotyledons</taxon>
        <taxon>Gunneridae</taxon>
        <taxon>Pentapetalae</taxon>
        <taxon>rosids</taxon>
        <taxon>fabids</taxon>
        <taxon>Fabales</taxon>
        <taxon>Fabaceae</taxon>
        <taxon>Papilionoideae</taxon>
        <taxon>50 kb inversion clade</taxon>
        <taxon>NPAAA clade</taxon>
        <taxon>indigoferoid/millettioid clade</taxon>
        <taxon>Phaseoleae</taxon>
        <taxon>Sphenostylis</taxon>
    </lineage>
</organism>
<evidence type="ECO:0000313" key="2">
    <source>
        <dbReference type="Proteomes" id="UP001189624"/>
    </source>
</evidence>
<feature type="non-terminal residue" evidence="1">
    <location>
        <position position="1"/>
    </location>
</feature>
<keyword evidence="2" id="KW-1185">Reference proteome</keyword>
<gene>
    <name evidence="1" type="ORF">AYBTSS11_LOCUS29349</name>
</gene>
<dbReference type="Proteomes" id="UP001189624">
    <property type="component" value="Chromosome 10"/>
</dbReference>
<proteinExistence type="predicted"/>
<protein>
    <submittedName>
        <fullName evidence="1">Uncharacterized protein</fullName>
    </submittedName>
</protein>
<accession>A0AA86W2G1</accession>
<reference evidence="1" key="1">
    <citation type="submission" date="2023-10" db="EMBL/GenBank/DDBJ databases">
        <authorList>
            <person name="Domelevo Entfellner J.-B."/>
        </authorList>
    </citation>
    <scope>NUCLEOTIDE SEQUENCE</scope>
</reference>
<sequence length="67" mass="8052">TMSNRRVIKPMQLRIWRLHMWQVVDVTVIVHMIQLRSGWMEKGRKNPHLEEYGHSGVTLMESNKRPE</sequence>
<dbReference type="Gramene" id="rna-AYBTSS11_LOCUS29349">
    <property type="protein sequence ID" value="CAJ1977198.1"/>
    <property type="gene ID" value="gene-AYBTSS11_LOCUS29349"/>
</dbReference>
<name>A0AA86W2G1_9FABA</name>
<dbReference type="EMBL" id="OY731407">
    <property type="protein sequence ID" value="CAJ1977198.1"/>
    <property type="molecule type" value="Genomic_DNA"/>
</dbReference>
<evidence type="ECO:0000313" key="1">
    <source>
        <dbReference type="EMBL" id="CAJ1977198.1"/>
    </source>
</evidence>
<dbReference type="AlphaFoldDB" id="A0AA86W2G1"/>